<gene>
    <name evidence="1" type="ORF">UFOPK4354_01572</name>
</gene>
<dbReference type="EMBL" id="CAFBQW010000211">
    <property type="protein sequence ID" value="CAB5068639.1"/>
    <property type="molecule type" value="Genomic_DNA"/>
</dbReference>
<sequence>MQAVDGSLDHLELVDHEVRDVVVVGLRVEVRLRVLGGCLLEDAGDR</sequence>
<organism evidence="1">
    <name type="scientific">freshwater metagenome</name>
    <dbReference type="NCBI Taxonomy" id="449393"/>
    <lineage>
        <taxon>unclassified sequences</taxon>
        <taxon>metagenomes</taxon>
        <taxon>ecological metagenomes</taxon>
    </lineage>
</organism>
<evidence type="ECO:0000313" key="1">
    <source>
        <dbReference type="EMBL" id="CAB5068639.1"/>
    </source>
</evidence>
<proteinExistence type="predicted"/>
<reference evidence="1" key="1">
    <citation type="submission" date="2020-05" db="EMBL/GenBank/DDBJ databases">
        <authorList>
            <person name="Chiriac C."/>
            <person name="Salcher M."/>
            <person name="Ghai R."/>
            <person name="Kavagutti S V."/>
        </authorList>
    </citation>
    <scope>NUCLEOTIDE SEQUENCE</scope>
</reference>
<name>A0A6J7URX3_9ZZZZ</name>
<dbReference type="AlphaFoldDB" id="A0A6J7URX3"/>
<accession>A0A6J7URX3</accession>
<protein>
    <submittedName>
        <fullName evidence="1">Unannotated protein</fullName>
    </submittedName>
</protein>